<evidence type="ECO:0000313" key="1">
    <source>
        <dbReference type="EMBL" id="TGM06241.1"/>
    </source>
</evidence>
<sequence>MKRTLRLLTLLTLGLFIIGLNNCFIFESISTGLNSISKSSDSLDSLSKSVKSISGSVSSIFSSSSDDDEKKEKAYLKDVRDLTAMHIENGFQEIEFKNDLSTLALQNGLTNWKSLRVTYLGIGSGLKKAGVSEDKFQTFVSALGTSKPEVIESIRKGFHQL</sequence>
<keyword evidence="1" id="KW-0449">Lipoprotein</keyword>
<dbReference type="AlphaFoldDB" id="A0A5F2BKY6"/>
<comment type="caution">
    <text evidence="1">The sequence shown here is derived from an EMBL/GenBank/DDBJ whole genome shotgun (WGS) entry which is preliminary data.</text>
</comment>
<dbReference type="Proteomes" id="UP000298429">
    <property type="component" value="Unassembled WGS sequence"/>
</dbReference>
<dbReference type="NCBIfam" id="NF033171">
    <property type="entry name" value="lipo_LIC11139"/>
    <property type="match status" value="1"/>
</dbReference>
<gene>
    <name evidence="1" type="ORF">EHQ76_06430</name>
</gene>
<accession>A0A5F2BKY6</accession>
<evidence type="ECO:0000313" key="2">
    <source>
        <dbReference type="Proteomes" id="UP000298429"/>
    </source>
</evidence>
<proteinExistence type="predicted"/>
<dbReference type="RefSeq" id="WP_135670247.1">
    <property type="nucleotide sequence ID" value="NZ_RQGN01000034.1"/>
</dbReference>
<dbReference type="OrthoDB" id="5572597at2"/>
<protein>
    <submittedName>
        <fullName evidence="1">Putative lipoprotein</fullName>
    </submittedName>
</protein>
<name>A0A5F2BKY6_9LEPT</name>
<dbReference type="EMBL" id="RQGN01000034">
    <property type="protein sequence ID" value="TGM06241.1"/>
    <property type="molecule type" value="Genomic_DNA"/>
</dbReference>
<organism evidence="1 2">
    <name type="scientific">Leptospira barantonii</name>
    <dbReference type="NCBI Taxonomy" id="2023184"/>
    <lineage>
        <taxon>Bacteria</taxon>
        <taxon>Pseudomonadati</taxon>
        <taxon>Spirochaetota</taxon>
        <taxon>Spirochaetia</taxon>
        <taxon>Leptospirales</taxon>
        <taxon>Leptospiraceae</taxon>
        <taxon>Leptospira</taxon>
    </lineage>
</organism>
<reference evidence="1 2" key="1">
    <citation type="journal article" date="2019" name="PLoS Negl. Trop. Dis.">
        <title>Revisiting the worldwide diversity of Leptospira species in the environment.</title>
        <authorList>
            <person name="Vincent A.T."/>
            <person name="Schiettekatte O."/>
            <person name="Bourhy P."/>
            <person name="Veyrier F.J."/>
            <person name="Picardeau M."/>
        </authorList>
    </citation>
    <scope>NUCLEOTIDE SEQUENCE [LARGE SCALE GENOMIC DNA]</scope>
    <source>
        <strain evidence="1 2">201702444</strain>
    </source>
</reference>